<organism evidence="4 5">
    <name type="scientific">Stentor coeruleus</name>
    <dbReference type="NCBI Taxonomy" id="5963"/>
    <lineage>
        <taxon>Eukaryota</taxon>
        <taxon>Sar</taxon>
        <taxon>Alveolata</taxon>
        <taxon>Ciliophora</taxon>
        <taxon>Postciliodesmatophora</taxon>
        <taxon>Heterotrichea</taxon>
        <taxon>Heterotrichida</taxon>
        <taxon>Stentoridae</taxon>
        <taxon>Stentor</taxon>
    </lineage>
</organism>
<accession>A0A1R2BSW9</accession>
<feature type="domain" description="Peptidase M24" evidence="3">
    <location>
        <begin position="18"/>
        <end position="187"/>
    </location>
</feature>
<feature type="compositionally biased region" description="Basic residues" evidence="2">
    <location>
        <begin position="364"/>
        <end position="374"/>
    </location>
</feature>
<comment type="similarity">
    <text evidence="1">Belongs to the peptidase M24 family.</text>
</comment>
<reference evidence="4 5" key="1">
    <citation type="submission" date="2016-11" db="EMBL/GenBank/DDBJ databases">
        <title>The macronuclear genome of Stentor coeruleus: a giant cell with tiny introns.</title>
        <authorList>
            <person name="Slabodnick M."/>
            <person name="Ruby J.G."/>
            <person name="Reiff S.B."/>
            <person name="Swart E.C."/>
            <person name="Gosai S."/>
            <person name="Prabakaran S."/>
            <person name="Witkowska E."/>
            <person name="Larue G.E."/>
            <person name="Fisher S."/>
            <person name="Freeman R.M."/>
            <person name="Gunawardena J."/>
            <person name="Chu W."/>
            <person name="Stover N.A."/>
            <person name="Gregory B.D."/>
            <person name="Nowacki M."/>
            <person name="Derisi J."/>
            <person name="Roy S.W."/>
            <person name="Marshall W.F."/>
            <person name="Sood P."/>
        </authorList>
    </citation>
    <scope>NUCLEOTIDE SEQUENCE [LARGE SCALE GENOMIC DNA]</scope>
    <source>
        <strain evidence="4">WM001</strain>
    </source>
</reference>
<dbReference type="InterPro" id="IPR036390">
    <property type="entry name" value="WH_DNA-bd_sf"/>
</dbReference>
<dbReference type="OrthoDB" id="5876363at2759"/>
<dbReference type="SUPFAM" id="SSF46785">
    <property type="entry name" value="Winged helix' DNA-binding domain"/>
    <property type="match status" value="1"/>
</dbReference>
<feature type="region of interest" description="Disordered" evidence="2">
    <location>
        <begin position="353"/>
        <end position="383"/>
    </location>
</feature>
<sequence length="383" mass="42304">MEGEEPPKGVENPNVVNKYREAANIARNSLQKLLELCKAGTSIHELCTRGDKFIEEGLAQIFTNAAIEKGIAIPTCISVNNICGYYSPLPEESSVLNHHDLVKVELGVHLDGYIAAIGTSFVVGATPAEPVTGPKADVIHAANTAIQTALRLMRPGNSNYALTDAYAKIAADYGCNMMEGVLSHEVKQHVIDGNKSIICKEVFDQHVEEYDFAVNQAYILDVMVTTGEGKPRETEYRTTVFQRALDVTYNLKLKASRTFLAEVNRRFPTLMFSLNNFDDQRNARLGVAECLKHNIFYAFPVLAERPNDLVAQFKVTVLILESGTVVATPVIFTPEAYRTERVVTDEEVKKTLAVPMQTGPAPKKDKKKKKKSKAKVAETKQDS</sequence>
<dbReference type="FunFam" id="1.10.10.10:FF:000029">
    <property type="entry name" value="Proliferation-associated 2G4, a"/>
    <property type="match status" value="1"/>
</dbReference>
<dbReference type="CDD" id="cd01089">
    <property type="entry name" value="PA2G4-like"/>
    <property type="match status" value="1"/>
</dbReference>
<keyword evidence="5" id="KW-1185">Reference proteome</keyword>
<dbReference type="Proteomes" id="UP000187209">
    <property type="component" value="Unassembled WGS sequence"/>
</dbReference>
<dbReference type="InterPro" id="IPR047113">
    <property type="entry name" value="PA2G4/ARX1"/>
</dbReference>
<dbReference type="InterPro" id="IPR036005">
    <property type="entry name" value="Creatinase/aminopeptidase-like"/>
</dbReference>
<comment type="caution">
    <text evidence="4">The sequence shown here is derived from an EMBL/GenBank/DDBJ whole genome shotgun (WGS) entry which is preliminary data.</text>
</comment>
<dbReference type="SUPFAM" id="SSF55920">
    <property type="entry name" value="Creatinase/aminopeptidase"/>
    <property type="match status" value="1"/>
</dbReference>
<evidence type="ECO:0000313" key="5">
    <source>
        <dbReference type="Proteomes" id="UP000187209"/>
    </source>
</evidence>
<dbReference type="InterPro" id="IPR000994">
    <property type="entry name" value="Pept_M24"/>
</dbReference>
<dbReference type="Gene3D" id="1.10.10.10">
    <property type="entry name" value="Winged helix-like DNA-binding domain superfamily/Winged helix DNA-binding domain"/>
    <property type="match status" value="1"/>
</dbReference>
<evidence type="ECO:0000256" key="1">
    <source>
        <dbReference type="ARBA" id="ARBA00007319"/>
    </source>
</evidence>
<proteinExistence type="inferred from homology"/>
<dbReference type="PANTHER" id="PTHR10804">
    <property type="entry name" value="PROTEASE FAMILY M24 METHIONYL AMINOPEPTIDASE, AMINOPEPTIDASE P"/>
    <property type="match status" value="1"/>
</dbReference>
<dbReference type="InterPro" id="IPR036388">
    <property type="entry name" value="WH-like_DNA-bd_sf"/>
</dbReference>
<dbReference type="Pfam" id="PF00557">
    <property type="entry name" value="Peptidase_M24"/>
    <property type="match status" value="1"/>
</dbReference>
<evidence type="ECO:0000259" key="3">
    <source>
        <dbReference type="Pfam" id="PF00557"/>
    </source>
</evidence>
<evidence type="ECO:0000313" key="4">
    <source>
        <dbReference type="EMBL" id="OMJ79844.1"/>
    </source>
</evidence>
<name>A0A1R2BSW9_9CILI</name>
<protein>
    <recommendedName>
        <fullName evidence="3">Peptidase M24 domain-containing protein</fullName>
    </recommendedName>
</protein>
<gene>
    <name evidence="4" type="ORF">SteCoe_20040</name>
</gene>
<dbReference type="EMBL" id="MPUH01000451">
    <property type="protein sequence ID" value="OMJ79844.1"/>
    <property type="molecule type" value="Genomic_DNA"/>
</dbReference>
<dbReference type="PANTHER" id="PTHR10804:SF11">
    <property type="entry name" value="PROLIFERATION-ASSOCIATED PROTEIN 2G4"/>
    <property type="match status" value="1"/>
</dbReference>
<evidence type="ECO:0000256" key="2">
    <source>
        <dbReference type="SAM" id="MobiDB-lite"/>
    </source>
</evidence>
<dbReference type="AlphaFoldDB" id="A0A1R2BSW9"/>
<dbReference type="Gene3D" id="3.90.230.10">
    <property type="entry name" value="Creatinase/methionine aminopeptidase superfamily"/>
    <property type="match status" value="1"/>
</dbReference>